<accession>A0A1B9AE16</accession>
<organism evidence="6 7">
    <name type="scientific">Pseudobacillus wudalianchiensis</name>
    <dbReference type="NCBI Taxonomy" id="1743143"/>
    <lineage>
        <taxon>Bacteria</taxon>
        <taxon>Bacillati</taxon>
        <taxon>Bacillota</taxon>
        <taxon>Bacilli</taxon>
        <taxon>Bacillales</taxon>
        <taxon>Bacillaceae</taxon>
        <taxon>Pseudobacillus</taxon>
    </lineage>
</organism>
<evidence type="ECO:0000256" key="3">
    <source>
        <dbReference type="ARBA" id="ARBA00022801"/>
    </source>
</evidence>
<dbReference type="PROSITE" id="PS51409">
    <property type="entry name" value="ARGINASE_2"/>
    <property type="match status" value="1"/>
</dbReference>
<dbReference type="InterPro" id="IPR023696">
    <property type="entry name" value="Ureohydrolase_dom_sf"/>
</dbReference>
<gene>
    <name evidence="6" type="ORF">A8F95_15355</name>
</gene>
<evidence type="ECO:0000313" key="7">
    <source>
        <dbReference type="Proteomes" id="UP000092578"/>
    </source>
</evidence>
<dbReference type="PANTHER" id="PTHR11358">
    <property type="entry name" value="ARGINASE/AGMATINASE"/>
    <property type="match status" value="1"/>
</dbReference>
<evidence type="ECO:0000256" key="4">
    <source>
        <dbReference type="PIRSR" id="PIRSR036979-1"/>
    </source>
</evidence>
<dbReference type="EMBL" id="MAYT01000030">
    <property type="protein sequence ID" value="OCA82075.1"/>
    <property type="molecule type" value="Genomic_DNA"/>
</dbReference>
<keyword evidence="3 5" id="KW-0378">Hydrolase</keyword>
<evidence type="ECO:0000313" key="6">
    <source>
        <dbReference type="EMBL" id="OCA82075.1"/>
    </source>
</evidence>
<keyword evidence="2 4" id="KW-0479">Metal-binding</keyword>
<dbReference type="PANTHER" id="PTHR11358:SF26">
    <property type="entry name" value="GUANIDINO ACID HYDROLASE, MITOCHONDRIAL"/>
    <property type="match status" value="1"/>
</dbReference>
<dbReference type="InterPro" id="IPR006035">
    <property type="entry name" value="Ureohydrolase"/>
</dbReference>
<keyword evidence="4" id="KW-0464">Manganese</keyword>
<dbReference type="SUPFAM" id="SSF52768">
    <property type="entry name" value="Arginase/deacetylase"/>
    <property type="match status" value="1"/>
</dbReference>
<feature type="binding site" evidence="4">
    <location>
        <position position="149"/>
    </location>
    <ligand>
        <name>Mn(2+)</name>
        <dbReference type="ChEBI" id="CHEBI:29035"/>
        <label>1</label>
    </ligand>
</feature>
<comment type="caution">
    <text evidence="6">The sequence shown here is derived from an EMBL/GenBank/DDBJ whole genome shotgun (WGS) entry which is preliminary data.</text>
</comment>
<dbReference type="Pfam" id="PF00491">
    <property type="entry name" value="Arginase"/>
    <property type="match status" value="1"/>
</dbReference>
<dbReference type="AlphaFoldDB" id="A0A1B9AE16"/>
<feature type="binding site" evidence="4">
    <location>
        <position position="240"/>
    </location>
    <ligand>
        <name>Mn(2+)</name>
        <dbReference type="ChEBI" id="CHEBI:29035"/>
        <label>1</label>
    </ligand>
</feature>
<sequence>MVKYKQDSTFSQPRFSGISTFMRLPHVKTLEDVDVSVVGVPFDTGQTFRTGARLGPQAIRNFSSLVRCSSYYHQINIFDYISAVDYGDVPVVPGYIQDTYRNMVDTLAPMYEKGIVPIVMGGDHSISLGELRAAAKHHGPVALLHFDAHTDTVDSYFGQKYTHGTPFRRAVEEGLLDPSHSIQIGMRGSMNSLQEFDDSRELGFEVITTEELINMGIPMLLSKIKDRVKDKKVFLSFDVDFIDPAFAPGTGTPEVGGIYPREAFQILRQLTDISFIGFDVVEVLPAYDSGDITAALAANVMFEMMCLAALNKKKWREKNGECDKQITI</sequence>
<dbReference type="Proteomes" id="UP000092578">
    <property type="component" value="Unassembled WGS sequence"/>
</dbReference>
<dbReference type="PIRSF" id="PIRSF036979">
    <property type="entry name" value="Arginase"/>
    <property type="match status" value="1"/>
</dbReference>
<dbReference type="InterPro" id="IPR020855">
    <property type="entry name" value="Ureohydrolase_Mn_BS"/>
</dbReference>
<reference evidence="7" key="1">
    <citation type="submission" date="2016-05" db="EMBL/GenBank/DDBJ databases">
        <authorList>
            <person name="Liu B."/>
            <person name="Wang J."/>
            <person name="Zhu Y."/>
            <person name="Liu G."/>
            <person name="Chen Q."/>
            <person name="Chen Z."/>
            <person name="Lan J."/>
            <person name="Che J."/>
            <person name="Ge C."/>
            <person name="Shi H."/>
            <person name="Pan Z."/>
            <person name="Liu X."/>
        </authorList>
    </citation>
    <scope>NUCLEOTIDE SEQUENCE [LARGE SCALE GENOMIC DNA]</scope>
    <source>
        <strain evidence="7">FJAT-27215</strain>
    </source>
</reference>
<dbReference type="InterPro" id="IPR005925">
    <property type="entry name" value="Agmatinase-rel"/>
</dbReference>
<evidence type="ECO:0000256" key="1">
    <source>
        <dbReference type="ARBA" id="ARBA00009227"/>
    </source>
</evidence>
<evidence type="ECO:0000256" key="2">
    <source>
        <dbReference type="ARBA" id="ARBA00022723"/>
    </source>
</evidence>
<name>A0A1B9AE16_9BACI</name>
<dbReference type="PROSITE" id="PS01053">
    <property type="entry name" value="ARGINASE_1"/>
    <property type="match status" value="1"/>
</dbReference>
<dbReference type="Gene3D" id="3.40.800.10">
    <property type="entry name" value="Ureohydrolase domain"/>
    <property type="match status" value="1"/>
</dbReference>
<keyword evidence="7" id="KW-1185">Reference proteome</keyword>
<comment type="cofactor">
    <cofactor evidence="4">
        <name>Mn(2+)</name>
        <dbReference type="ChEBI" id="CHEBI:29035"/>
    </cofactor>
    <text evidence="4">Binds 2 manganese ions per subunit.</text>
</comment>
<dbReference type="GO" id="GO:0046872">
    <property type="term" value="F:metal ion binding"/>
    <property type="evidence" value="ECO:0007669"/>
    <property type="project" value="UniProtKB-KW"/>
</dbReference>
<feature type="binding site" evidence="4">
    <location>
        <position position="151"/>
    </location>
    <ligand>
        <name>Mn(2+)</name>
        <dbReference type="ChEBI" id="CHEBI:29035"/>
        <label>1</label>
    </ligand>
</feature>
<proteinExistence type="inferred from homology"/>
<feature type="binding site" evidence="4">
    <location>
        <position position="147"/>
    </location>
    <ligand>
        <name>Mn(2+)</name>
        <dbReference type="ChEBI" id="CHEBI:29035"/>
        <label>1</label>
    </ligand>
</feature>
<protein>
    <submittedName>
        <fullName evidence="6">Agmatinase</fullName>
    </submittedName>
</protein>
<dbReference type="CDD" id="cd11592">
    <property type="entry name" value="Agmatinase_PAH"/>
    <property type="match status" value="1"/>
</dbReference>
<dbReference type="RefSeq" id="WP_065411966.1">
    <property type="nucleotide sequence ID" value="NZ_MAYT01000030.1"/>
</dbReference>
<dbReference type="GO" id="GO:0033389">
    <property type="term" value="P:putrescine biosynthetic process from arginine, via agmatine"/>
    <property type="evidence" value="ECO:0007669"/>
    <property type="project" value="TreeGrafter"/>
</dbReference>
<evidence type="ECO:0000256" key="5">
    <source>
        <dbReference type="RuleBase" id="RU003684"/>
    </source>
</evidence>
<dbReference type="GO" id="GO:0008783">
    <property type="term" value="F:agmatinase activity"/>
    <property type="evidence" value="ECO:0007669"/>
    <property type="project" value="TreeGrafter"/>
</dbReference>
<feature type="binding site" evidence="4">
    <location>
        <position position="124"/>
    </location>
    <ligand>
        <name>Mn(2+)</name>
        <dbReference type="ChEBI" id="CHEBI:29035"/>
        <label>2</label>
    </ligand>
</feature>
<feature type="binding site" evidence="4">
    <location>
        <position position="238"/>
    </location>
    <ligand>
        <name>Mn(2+)</name>
        <dbReference type="ChEBI" id="CHEBI:29035"/>
        <label>1</label>
    </ligand>
</feature>
<dbReference type="NCBIfam" id="NF002564">
    <property type="entry name" value="PRK02190.1"/>
    <property type="match status" value="1"/>
</dbReference>
<dbReference type="NCBIfam" id="TIGR01230">
    <property type="entry name" value="agmatinase"/>
    <property type="match status" value="1"/>
</dbReference>
<dbReference type="PRINTS" id="PR00116">
    <property type="entry name" value="ARGINASE"/>
</dbReference>
<comment type="similarity">
    <text evidence="1">Belongs to the arginase family. Agmatinase subfamily.</text>
</comment>